<reference evidence="2" key="2">
    <citation type="submission" date="2005-04" db="EMBL/GenBank/DDBJ databases">
        <authorList>
            <person name="Buell C.R."/>
            <person name="Wing R.A."/>
            <person name="McCombie W.A."/>
            <person name="Ouyang S."/>
        </authorList>
    </citation>
    <scope>NUCLEOTIDE SEQUENCE</scope>
</reference>
<name>Q53M84_ORYSJ</name>
<protein>
    <submittedName>
        <fullName evidence="2">Uncharacterized protein</fullName>
    </submittedName>
</protein>
<gene>
    <name evidence="2" type="ordered locus">LOC_Os11g20580</name>
</gene>
<organism evidence="2">
    <name type="scientific">Oryza sativa subsp. japonica</name>
    <name type="common">Rice</name>
    <dbReference type="NCBI Taxonomy" id="39947"/>
    <lineage>
        <taxon>Eukaryota</taxon>
        <taxon>Viridiplantae</taxon>
        <taxon>Streptophyta</taxon>
        <taxon>Embryophyta</taxon>
        <taxon>Tracheophyta</taxon>
        <taxon>Spermatophyta</taxon>
        <taxon>Magnoliopsida</taxon>
        <taxon>Liliopsida</taxon>
        <taxon>Poales</taxon>
        <taxon>Poaceae</taxon>
        <taxon>BOP clade</taxon>
        <taxon>Oryzoideae</taxon>
        <taxon>Oryzeae</taxon>
        <taxon>Oryzinae</taxon>
        <taxon>Oryza</taxon>
        <taxon>Oryza sativa</taxon>
    </lineage>
</organism>
<dbReference type="AlphaFoldDB" id="Q53M84"/>
<dbReference type="EMBL" id="DP000010">
    <property type="protein sequence ID" value="ABA92902.1"/>
    <property type="molecule type" value="Genomic_DNA"/>
</dbReference>
<proteinExistence type="predicted"/>
<evidence type="ECO:0000256" key="1">
    <source>
        <dbReference type="SAM" id="MobiDB-lite"/>
    </source>
</evidence>
<sequence>MEDSPEDGRWGSVAAAPGLGGKRRRSEETPIGQVGTGRAASCSVGVGDVGRPVTDDSSVTGPKIMPDRDRLISIGLELRPVTDDYFSISQMKK</sequence>
<reference evidence="2" key="1">
    <citation type="journal article" date="2005" name="BMC Biol.">
        <title>The sequence of rice chromosomes 11 and 12, rich in disease resistance genes and recent gene duplications.</title>
        <authorList>
            <consortium name="The rice chromosomes 11 and 12 sequencing consortia"/>
        </authorList>
    </citation>
    <scope>NUCLEOTIDE SEQUENCE [LARGE SCALE GENOMIC DNA]</scope>
</reference>
<feature type="region of interest" description="Disordered" evidence="1">
    <location>
        <begin position="1"/>
        <end position="64"/>
    </location>
</feature>
<evidence type="ECO:0000313" key="2">
    <source>
        <dbReference type="EMBL" id="ABA92902.1"/>
    </source>
</evidence>
<accession>Q53M84</accession>
<reference evidence="2" key="3">
    <citation type="submission" date="2006-01" db="EMBL/GenBank/DDBJ databases">
        <authorList>
            <person name="Buell R."/>
        </authorList>
    </citation>
    <scope>NUCLEOTIDE SEQUENCE</scope>
</reference>